<name>A0ACB9ZPX4_CATRO</name>
<reference evidence="2" key="1">
    <citation type="journal article" date="2023" name="Nat. Plants">
        <title>Single-cell RNA sequencing provides a high-resolution roadmap for understanding the multicellular compartmentation of specialized metabolism.</title>
        <authorList>
            <person name="Sun S."/>
            <person name="Shen X."/>
            <person name="Li Y."/>
            <person name="Li Y."/>
            <person name="Wang S."/>
            <person name="Li R."/>
            <person name="Zhang H."/>
            <person name="Shen G."/>
            <person name="Guo B."/>
            <person name="Wei J."/>
            <person name="Xu J."/>
            <person name="St-Pierre B."/>
            <person name="Chen S."/>
            <person name="Sun C."/>
        </authorList>
    </citation>
    <scope>NUCLEOTIDE SEQUENCE [LARGE SCALE GENOMIC DNA]</scope>
</reference>
<evidence type="ECO:0000313" key="1">
    <source>
        <dbReference type="EMBL" id="KAI5649655.1"/>
    </source>
</evidence>
<evidence type="ECO:0000313" key="2">
    <source>
        <dbReference type="Proteomes" id="UP001060085"/>
    </source>
</evidence>
<dbReference type="Proteomes" id="UP001060085">
    <property type="component" value="Linkage Group LG08"/>
</dbReference>
<sequence>MNGVSEDAIGLCLFPFSLKRKVKSWLNQGQARPQQLLGFQNRGPPLPLPYEAASQNHPLPTKANLEVLKVKFMSATDNRMTTIEAAQRNQETSIQSLEKQIQQLVKLYVNAISVKVDEESFTEREVMIIQERDCSE</sequence>
<proteinExistence type="predicted"/>
<dbReference type="EMBL" id="CM044708">
    <property type="protein sequence ID" value="KAI5649655.1"/>
    <property type="molecule type" value="Genomic_DNA"/>
</dbReference>
<comment type="caution">
    <text evidence="1">The sequence shown here is derived from an EMBL/GenBank/DDBJ whole genome shotgun (WGS) entry which is preliminary data.</text>
</comment>
<protein>
    <submittedName>
        <fullName evidence="1">Uncharacterized protein</fullName>
    </submittedName>
</protein>
<keyword evidence="2" id="KW-1185">Reference proteome</keyword>
<organism evidence="1 2">
    <name type="scientific">Catharanthus roseus</name>
    <name type="common">Madagascar periwinkle</name>
    <name type="synonym">Vinca rosea</name>
    <dbReference type="NCBI Taxonomy" id="4058"/>
    <lineage>
        <taxon>Eukaryota</taxon>
        <taxon>Viridiplantae</taxon>
        <taxon>Streptophyta</taxon>
        <taxon>Embryophyta</taxon>
        <taxon>Tracheophyta</taxon>
        <taxon>Spermatophyta</taxon>
        <taxon>Magnoliopsida</taxon>
        <taxon>eudicotyledons</taxon>
        <taxon>Gunneridae</taxon>
        <taxon>Pentapetalae</taxon>
        <taxon>asterids</taxon>
        <taxon>lamiids</taxon>
        <taxon>Gentianales</taxon>
        <taxon>Apocynaceae</taxon>
        <taxon>Rauvolfioideae</taxon>
        <taxon>Vinceae</taxon>
        <taxon>Catharanthinae</taxon>
        <taxon>Catharanthus</taxon>
    </lineage>
</organism>
<accession>A0ACB9ZPX4</accession>
<gene>
    <name evidence="1" type="ORF">M9H77_35660</name>
</gene>